<dbReference type="STRING" id="520762.AN619_03180"/>
<dbReference type="GO" id="GO:0000287">
    <property type="term" value="F:magnesium ion binding"/>
    <property type="evidence" value="ECO:0007669"/>
    <property type="project" value="TreeGrafter"/>
</dbReference>
<dbReference type="RefSeq" id="WP_068554430.1">
    <property type="nucleotide sequence ID" value="NZ_LOEE01000008.1"/>
</dbReference>
<gene>
    <name evidence="1" type="primary">yidA_1</name>
    <name evidence="1" type="ORF">AN619_03180</name>
</gene>
<dbReference type="Pfam" id="PF08282">
    <property type="entry name" value="Hydrolase_3"/>
    <property type="match status" value="1"/>
</dbReference>
<keyword evidence="1" id="KW-0378">Hydrolase</keyword>
<evidence type="ECO:0000313" key="2">
    <source>
        <dbReference type="Proteomes" id="UP000070456"/>
    </source>
</evidence>
<dbReference type="GO" id="GO:0005829">
    <property type="term" value="C:cytosol"/>
    <property type="evidence" value="ECO:0007669"/>
    <property type="project" value="TreeGrafter"/>
</dbReference>
<dbReference type="Gene3D" id="3.30.1240.10">
    <property type="match status" value="1"/>
</dbReference>
<dbReference type="PANTHER" id="PTHR10000:SF8">
    <property type="entry name" value="HAD SUPERFAMILY HYDROLASE-LIKE, TYPE 3"/>
    <property type="match status" value="1"/>
</dbReference>
<dbReference type="OrthoDB" id="9781413at2"/>
<reference evidence="1 2" key="1">
    <citation type="submission" date="2015-12" db="EMBL/GenBank/DDBJ databases">
        <title>Draft genome sequence of the thermoanaerobe Thermotalea metallivorans, an isolate from the runoff channel of the Great Artesian Basin, Australia.</title>
        <authorList>
            <person name="Patel B.K."/>
        </authorList>
    </citation>
    <scope>NUCLEOTIDE SEQUENCE [LARGE SCALE GENOMIC DNA]</scope>
    <source>
        <strain evidence="1 2">B2-1</strain>
    </source>
</reference>
<sequence length="294" mass="33391">MYKLLAVDMDGTLLDHKQEISEENKRAIQRAMEKGVKIVISSGRAITGIERYIEELGLLGEEDYSVTCSGACVINNAQTKILEEKYISYDEFQYVFEVARKYNIYLNIYTENRILVHWDNYSTRIDSAANRLPMEIVDFHNLDKDVKIMKMTLINEDASIKEELLSVYPNIPVSDIDLPTRDKFDKRLFADAKKFLGAFSEKFTLLKTTPYHIEVLSKETNKGAGVQRVADIFDIKPEEIICIGDSGNDRHMIEYAGLGIAMGNASPELKKAADYVTLSNQENGVAHVIEKFIL</sequence>
<comment type="caution">
    <text evidence="1">The sequence shown here is derived from an EMBL/GenBank/DDBJ whole genome shotgun (WGS) entry which is preliminary data.</text>
</comment>
<dbReference type="GO" id="GO:0050308">
    <property type="term" value="F:sugar-phosphatase activity"/>
    <property type="evidence" value="ECO:0007669"/>
    <property type="project" value="UniProtKB-EC"/>
</dbReference>
<dbReference type="InterPro" id="IPR000150">
    <property type="entry name" value="Cof"/>
</dbReference>
<dbReference type="PANTHER" id="PTHR10000">
    <property type="entry name" value="PHOSPHOSERINE PHOSPHATASE"/>
    <property type="match status" value="1"/>
</dbReference>
<dbReference type="InterPro" id="IPR036412">
    <property type="entry name" value="HAD-like_sf"/>
</dbReference>
<dbReference type="AlphaFoldDB" id="A0A140LBT3"/>
<dbReference type="PROSITE" id="PS01229">
    <property type="entry name" value="COF_2"/>
    <property type="match status" value="1"/>
</dbReference>
<dbReference type="InterPro" id="IPR023214">
    <property type="entry name" value="HAD_sf"/>
</dbReference>
<accession>A0A140LBT3</accession>
<dbReference type="Gene3D" id="3.40.50.1000">
    <property type="entry name" value="HAD superfamily/HAD-like"/>
    <property type="match status" value="1"/>
</dbReference>
<dbReference type="EC" id="3.1.3.23" evidence="1"/>
<organism evidence="1 2">
    <name type="scientific">Thermotalea metallivorans</name>
    <dbReference type="NCBI Taxonomy" id="520762"/>
    <lineage>
        <taxon>Bacteria</taxon>
        <taxon>Bacillati</taxon>
        <taxon>Bacillota</taxon>
        <taxon>Clostridia</taxon>
        <taxon>Peptostreptococcales</taxon>
        <taxon>Thermotaleaceae</taxon>
        <taxon>Thermotalea</taxon>
    </lineage>
</organism>
<dbReference type="SFLD" id="SFLDS00003">
    <property type="entry name" value="Haloacid_Dehalogenase"/>
    <property type="match status" value="1"/>
</dbReference>
<evidence type="ECO:0000313" key="1">
    <source>
        <dbReference type="EMBL" id="KXG78008.1"/>
    </source>
</evidence>
<keyword evidence="2" id="KW-1185">Reference proteome</keyword>
<dbReference type="InterPro" id="IPR006379">
    <property type="entry name" value="HAD-SF_hydro_IIB"/>
</dbReference>
<proteinExistence type="predicted"/>
<dbReference type="Proteomes" id="UP000070456">
    <property type="component" value="Unassembled WGS sequence"/>
</dbReference>
<dbReference type="NCBIfam" id="TIGR00099">
    <property type="entry name" value="Cof-subfamily"/>
    <property type="match status" value="1"/>
</dbReference>
<dbReference type="EMBL" id="LOEE01000008">
    <property type="protein sequence ID" value="KXG78008.1"/>
    <property type="molecule type" value="Genomic_DNA"/>
</dbReference>
<dbReference type="SFLD" id="SFLDG01140">
    <property type="entry name" value="C2.B:_Phosphomannomutase_and_P"/>
    <property type="match status" value="1"/>
</dbReference>
<name>A0A140LBT3_9FIRM</name>
<dbReference type="NCBIfam" id="TIGR01484">
    <property type="entry name" value="HAD-SF-IIB"/>
    <property type="match status" value="1"/>
</dbReference>
<protein>
    <submittedName>
        <fullName evidence="1">Sugar phosphatase YidA</fullName>
        <ecNumber evidence="1">3.1.3.23</ecNumber>
    </submittedName>
</protein>
<dbReference type="SUPFAM" id="SSF56784">
    <property type="entry name" value="HAD-like"/>
    <property type="match status" value="1"/>
</dbReference>
<dbReference type="CDD" id="cd07516">
    <property type="entry name" value="HAD_Pase"/>
    <property type="match status" value="1"/>
</dbReference>